<dbReference type="PATRIC" id="fig|1423747.3.peg.22"/>
<reference evidence="2 3" key="1">
    <citation type="journal article" date="2015" name="Genome Announc.">
        <title>Expanding the biotechnology potential of lactobacilli through comparative genomics of 213 strains and associated genera.</title>
        <authorList>
            <person name="Sun Z."/>
            <person name="Harris H.M."/>
            <person name="McCann A."/>
            <person name="Guo C."/>
            <person name="Argimon S."/>
            <person name="Zhang W."/>
            <person name="Yang X."/>
            <person name="Jeffery I.B."/>
            <person name="Cooney J.C."/>
            <person name="Kagawa T.F."/>
            <person name="Liu W."/>
            <person name="Song Y."/>
            <person name="Salvetti E."/>
            <person name="Wrobel A."/>
            <person name="Rasinkangas P."/>
            <person name="Parkhill J."/>
            <person name="Rea M.C."/>
            <person name="O'Sullivan O."/>
            <person name="Ritari J."/>
            <person name="Douillard F.P."/>
            <person name="Paul Ross R."/>
            <person name="Yang R."/>
            <person name="Briner A.E."/>
            <person name="Felis G.E."/>
            <person name="de Vos W.M."/>
            <person name="Barrangou R."/>
            <person name="Klaenhammer T.R."/>
            <person name="Caufield P.W."/>
            <person name="Cui Y."/>
            <person name="Zhang H."/>
            <person name="O'Toole P.W."/>
        </authorList>
    </citation>
    <scope>NUCLEOTIDE SEQUENCE [LARGE SCALE GENOMIC DNA]</scope>
    <source>
        <strain evidence="2 3">DSM 14340</strain>
    </source>
</reference>
<dbReference type="STRING" id="1423747.FC69_GL000021"/>
<accession>A0A0R1RPM8</accession>
<comment type="caution">
    <text evidence="2">The sequence shown here is derived from an EMBL/GenBank/DDBJ whole genome shotgun (WGS) entry which is preliminary data.</text>
</comment>
<dbReference type="Pfam" id="PF10282">
    <property type="entry name" value="Lactonase"/>
    <property type="match status" value="1"/>
</dbReference>
<name>A0A0R1RPM8_9LACO</name>
<dbReference type="PANTHER" id="PTHR30344:SF1">
    <property type="entry name" value="6-PHOSPHOGLUCONOLACTONASE"/>
    <property type="match status" value="1"/>
</dbReference>
<gene>
    <name evidence="2" type="ORF">FC69_GL000021</name>
</gene>
<evidence type="ECO:0008006" key="4">
    <source>
        <dbReference type="Google" id="ProtNLM"/>
    </source>
</evidence>
<comment type="similarity">
    <text evidence="1">Belongs to the cycloisomerase 2 family.</text>
</comment>
<dbReference type="SUPFAM" id="SSF51004">
    <property type="entry name" value="C-terminal (heme d1) domain of cytochrome cd1-nitrite reductase"/>
    <property type="match status" value="1"/>
</dbReference>
<protein>
    <recommendedName>
        <fullName evidence="4">6-phosphogluconolactonase</fullName>
    </recommendedName>
</protein>
<dbReference type="Gene3D" id="2.130.10.10">
    <property type="entry name" value="YVTN repeat-like/Quinoprotein amine dehydrogenase"/>
    <property type="match status" value="1"/>
</dbReference>
<evidence type="ECO:0000256" key="1">
    <source>
        <dbReference type="ARBA" id="ARBA00005564"/>
    </source>
</evidence>
<dbReference type="GO" id="GO:0005829">
    <property type="term" value="C:cytosol"/>
    <property type="evidence" value="ECO:0007669"/>
    <property type="project" value="TreeGrafter"/>
</dbReference>
<evidence type="ECO:0000313" key="3">
    <source>
        <dbReference type="Proteomes" id="UP000051264"/>
    </source>
</evidence>
<dbReference type="GO" id="GO:0017057">
    <property type="term" value="F:6-phosphogluconolactonase activity"/>
    <property type="evidence" value="ECO:0007669"/>
    <property type="project" value="TreeGrafter"/>
</dbReference>
<dbReference type="InterPro" id="IPR011048">
    <property type="entry name" value="Haem_d1_sf"/>
</dbReference>
<dbReference type="InterPro" id="IPR050282">
    <property type="entry name" value="Cycloisomerase_2"/>
</dbReference>
<dbReference type="InterPro" id="IPR015943">
    <property type="entry name" value="WD40/YVTN_repeat-like_dom_sf"/>
</dbReference>
<dbReference type="Proteomes" id="UP000051264">
    <property type="component" value="Unassembled WGS sequence"/>
</dbReference>
<dbReference type="AlphaFoldDB" id="A0A0R1RPM8"/>
<dbReference type="EMBL" id="AZEX01000062">
    <property type="protein sequence ID" value="KRL58892.1"/>
    <property type="molecule type" value="Genomic_DNA"/>
</dbReference>
<dbReference type="PANTHER" id="PTHR30344">
    <property type="entry name" value="6-PHOSPHOGLUCONOLACTONASE-RELATED"/>
    <property type="match status" value="1"/>
</dbReference>
<dbReference type="RefSeq" id="WP_056950681.1">
    <property type="nucleotide sequence ID" value="NZ_AZEX01000062.1"/>
</dbReference>
<organism evidence="2 3">
    <name type="scientific">Latilactobacillus fuchuensis DSM 14340 = JCM 11249</name>
    <dbReference type="NCBI Taxonomy" id="1423747"/>
    <lineage>
        <taxon>Bacteria</taxon>
        <taxon>Bacillati</taxon>
        <taxon>Bacillota</taxon>
        <taxon>Bacilli</taxon>
        <taxon>Lactobacillales</taxon>
        <taxon>Lactobacillaceae</taxon>
        <taxon>Latilactobacillus</taxon>
    </lineage>
</organism>
<dbReference type="eggNOG" id="COG2706">
    <property type="taxonomic scope" value="Bacteria"/>
</dbReference>
<dbReference type="OrthoDB" id="9790815at2"/>
<sequence>MTEKVLIGGYTRRIGKGIYQGILDQTTHAISNIQPLINIENPTYLAISKRNILYTVIKEGDQSGIAAFDLTTPTPIRLNAILAAGAPPAYVAIDEDRQLVYAANYHKGQILVYQILADGQLKLASTTTHTGHGPKPEQTSAHVHYTDLTPDGRLVVCDLGIDQLVTYDVDAAGQLTKVATYHSAPGFGTRHLVFHPTQPIAYLLGELASEITVLDYQASTGTFTARDTYAMLPSDWHTANGGAAIRISADGRFLYASNRGHNSIVVYTIESAGQTLSVIQHISTEGDFPRDFNLNADQSLLLAVNQNSDNGTLYQRDAQTGLLTLCEKDLSTPEGVCVLFQN</sequence>
<evidence type="ECO:0000313" key="2">
    <source>
        <dbReference type="EMBL" id="KRL58892.1"/>
    </source>
</evidence>
<dbReference type="InterPro" id="IPR019405">
    <property type="entry name" value="Lactonase_7-beta_prop"/>
</dbReference>
<proteinExistence type="inferred from homology"/>